<feature type="transmembrane region" description="Helical" evidence="1">
    <location>
        <begin position="960"/>
        <end position="982"/>
    </location>
</feature>
<keyword evidence="1" id="KW-0812">Transmembrane</keyword>
<feature type="transmembrane region" description="Helical" evidence="1">
    <location>
        <begin position="187"/>
        <end position="203"/>
    </location>
</feature>
<gene>
    <name evidence="4" type="ORF">APZ18_09155</name>
</gene>
<feature type="transmembrane region" description="Helical" evidence="1">
    <location>
        <begin position="101"/>
        <end position="123"/>
    </location>
</feature>
<dbReference type="SUPFAM" id="SSF63829">
    <property type="entry name" value="Calcium-dependent phosphotriesterase"/>
    <property type="match status" value="2"/>
</dbReference>
<dbReference type="SUPFAM" id="SSF109604">
    <property type="entry name" value="HD-domain/PDEase-like"/>
    <property type="match status" value="1"/>
</dbReference>
<dbReference type="InterPro" id="IPR006675">
    <property type="entry name" value="HDIG_dom"/>
</dbReference>
<feature type="domain" description="HD-GYP" evidence="3">
    <location>
        <begin position="1003"/>
        <end position="1198"/>
    </location>
</feature>
<dbReference type="RefSeq" id="WP_055944091.1">
    <property type="nucleotide sequence ID" value="NZ_LLKB01000005.1"/>
</dbReference>
<dbReference type="InterPro" id="IPR015943">
    <property type="entry name" value="WD40/YVTN_repeat-like_dom_sf"/>
</dbReference>
<evidence type="ECO:0008006" key="6">
    <source>
        <dbReference type="Google" id="ProtNLM"/>
    </source>
</evidence>
<dbReference type="SMART" id="SM00471">
    <property type="entry name" value="HDc"/>
    <property type="match status" value="1"/>
</dbReference>
<name>A0AAW3JQA4_9FIRM</name>
<feature type="transmembrane region" description="Helical" evidence="1">
    <location>
        <begin position="39"/>
        <end position="60"/>
    </location>
</feature>
<evidence type="ECO:0000313" key="5">
    <source>
        <dbReference type="Proteomes" id="UP000050833"/>
    </source>
</evidence>
<evidence type="ECO:0000259" key="3">
    <source>
        <dbReference type="PROSITE" id="PS51832"/>
    </source>
</evidence>
<reference evidence="4 5" key="1">
    <citation type="submission" date="2015-10" db="EMBL/GenBank/DDBJ databases">
        <title>Butyribacter intestini gen. nov., sp. nov., a butyric acid-producing bacterium of the family Lachnospiraceae isolated from the human faeces.</title>
        <authorList>
            <person name="Zou Y."/>
            <person name="Xue W."/>
            <person name="Luo G."/>
            <person name="Lv M."/>
        </authorList>
    </citation>
    <scope>NUCLEOTIDE SEQUENCE [LARGE SCALE GENOMIC DNA]</scope>
    <source>
        <strain evidence="4 5">TF01-11</strain>
    </source>
</reference>
<dbReference type="InterPro" id="IPR006674">
    <property type="entry name" value="HD_domain"/>
</dbReference>
<proteinExistence type="predicted"/>
<dbReference type="EMBL" id="LLKB01000005">
    <property type="protein sequence ID" value="KQC84877.1"/>
    <property type="molecule type" value="Genomic_DNA"/>
</dbReference>
<dbReference type="InterPro" id="IPR052020">
    <property type="entry name" value="Cyclic_di-GMP/3'3'-cGAMP_PDE"/>
</dbReference>
<dbReference type="InterPro" id="IPR003607">
    <property type="entry name" value="HD/PDEase_dom"/>
</dbReference>
<evidence type="ECO:0000256" key="1">
    <source>
        <dbReference type="SAM" id="Phobius"/>
    </source>
</evidence>
<dbReference type="PROSITE" id="PS51831">
    <property type="entry name" value="HD"/>
    <property type="match status" value="1"/>
</dbReference>
<dbReference type="PROSITE" id="PS51832">
    <property type="entry name" value="HD_GYP"/>
    <property type="match status" value="1"/>
</dbReference>
<organism evidence="4 5">
    <name type="scientific">Butyribacter intestini</name>
    <dbReference type="NCBI Taxonomy" id="1703332"/>
    <lineage>
        <taxon>Bacteria</taxon>
        <taxon>Bacillati</taxon>
        <taxon>Bacillota</taxon>
        <taxon>Clostridia</taxon>
        <taxon>Lachnospirales</taxon>
        <taxon>Lachnospiraceae</taxon>
        <taxon>Butyribacter</taxon>
    </lineage>
</organism>
<sequence length="1206" mass="134609">MKNKKEYMIIFATVAALLIDILGREFAVKFVLPVWTDSIGTFLVAYLYGPVCGAFVGFTNNIIYGIFVEQELIYCVVGSMLGIIVGIYSKKRVFDKQFTTMTLGMGLALFSTVMAVMVNALLYSGNISNVWGNQVMLLCVDKGLPKFISYIAGQFCVEFMDKMLTVEIMYLLLKIAHYIRKKLNKRFKTITQIIILAVVMAGVCCGKTDKTAAAQNKSVQTSKAGYTSETKAGKVSKANSENNNSEYNSYIQTQYSKDEGLLSGEANDIAQTKDGKLWIGTYAGLFKYDGVKFVCFQDISSVKSVNCLYVDEEGRLWVGTNDNGVTIFINEDAVNVVDDQNGLLSNSVKKIVCDSHGNYYIGTSEALSVVSLSGGVKVTKTFKNIKNVVSMTADDNGNVAGVTERGEMFWISDGKLINTPKAVRKFKDCNEVCFSKAGQLYIGTTGNSIYIFDMESKKLKLKDKIRISGFESINYFYQADNDKMFVCSDTGVAVLGKNGSYHKINTNNFNSSIDSMLVDYQGNLWFSSSRLGLLEMCKSSFEEVFQNIGMTAVVNSTEKWDGILFCGTDDGLVAVKGRKKVSNQLTKRLQNVRIRCLKADSKNTLWIATTEMGIYKVTINKNGGYDIKNFTDKQGIPGMRFRNIIECSDGRIMIAGDYGVAIMSGDRVVNVLDSKDGMLNEKSLCLLEHKDACYVGSDGGGITKIDKNGKVTQITKKDGLSSDVVLRMVSETVYGGMFIVTSNGLCYMSKDGKVKSLDKFPYSNNYDIVCNKNGICWVLGSAGIYEAKIKELIKNVRSDYLLINSKHGLRASLVANSWPCRESGALYLCCDTGVVKVNMSDGSKGDDSYRMIMNYVEIDGAKVAIDRIDTLKMSADSRQITFAPEILNYSVKDPYISVKLEGHDTKRRTCLLSEFNKITYTDLKTGRYVFKISILDGYDGNVIESGSYIIDKENEMYQYWWFRLYICIIAGLVLIWLTWFITRTCMQRTMLKQKLELEYAKKQIKMSNETILSIARTVDAKDSNTSQHSYRVSEYSVAIAKRLGFSDEKCENLRKMALLHDIGKIGIPDAILNKPAKLTDEEYKIMKTHVTLGADILKDFTLIDNVNIGALYHHEKYDGTGYCYGLKGEDIPIEARIIGIADAFDAMTANRVYRKQLDIDYVTNELKRCSGTQFDPKLVKIMLSLMDEGIIDVESLYARSKGETEE</sequence>
<evidence type="ECO:0000259" key="2">
    <source>
        <dbReference type="PROSITE" id="PS51831"/>
    </source>
</evidence>
<accession>A0AAW3JQA4</accession>
<dbReference type="CDD" id="cd00077">
    <property type="entry name" value="HDc"/>
    <property type="match status" value="1"/>
</dbReference>
<dbReference type="Gene3D" id="2.60.40.10">
    <property type="entry name" value="Immunoglobulins"/>
    <property type="match status" value="1"/>
</dbReference>
<feature type="transmembrane region" description="Helical" evidence="1">
    <location>
        <begin position="72"/>
        <end position="89"/>
    </location>
</feature>
<dbReference type="Proteomes" id="UP000050833">
    <property type="component" value="Unassembled WGS sequence"/>
</dbReference>
<dbReference type="InterPro" id="IPR013783">
    <property type="entry name" value="Ig-like_fold"/>
</dbReference>
<comment type="caution">
    <text evidence="4">The sequence shown here is derived from an EMBL/GenBank/DDBJ whole genome shotgun (WGS) entry which is preliminary data.</text>
</comment>
<dbReference type="AlphaFoldDB" id="A0AAW3JQA4"/>
<keyword evidence="1" id="KW-1133">Transmembrane helix</keyword>
<keyword evidence="5" id="KW-1185">Reference proteome</keyword>
<evidence type="ECO:0000313" key="4">
    <source>
        <dbReference type="EMBL" id="KQC84877.1"/>
    </source>
</evidence>
<keyword evidence="1" id="KW-0472">Membrane</keyword>
<dbReference type="Pfam" id="PF13487">
    <property type="entry name" value="HD_5"/>
    <property type="match status" value="1"/>
</dbReference>
<dbReference type="Pfam" id="PF07494">
    <property type="entry name" value="Reg_prop"/>
    <property type="match status" value="2"/>
</dbReference>
<dbReference type="Gene3D" id="1.10.3210.10">
    <property type="entry name" value="Hypothetical protein af1432"/>
    <property type="match status" value="1"/>
</dbReference>
<dbReference type="PANTHER" id="PTHR45228">
    <property type="entry name" value="CYCLIC DI-GMP PHOSPHODIESTERASE TM_0186-RELATED"/>
    <property type="match status" value="1"/>
</dbReference>
<dbReference type="NCBIfam" id="TIGR00277">
    <property type="entry name" value="HDIG"/>
    <property type="match status" value="1"/>
</dbReference>
<feature type="domain" description="HD" evidence="2">
    <location>
        <begin position="1025"/>
        <end position="1147"/>
    </location>
</feature>
<dbReference type="InterPro" id="IPR037522">
    <property type="entry name" value="HD_GYP_dom"/>
</dbReference>
<dbReference type="Gene3D" id="2.130.10.10">
    <property type="entry name" value="YVTN repeat-like/Quinoprotein amine dehydrogenase"/>
    <property type="match status" value="2"/>
</dbReference>
<protein>
    <recommendedName>
        <fullName evidence="6">Cyclic di-GMP phosphodiesterase response regulator RpfG</fullName>
    </recommendedName>
</protein>
<dbReference type="InterPro" id="IPR011110">
    <property type="entry name" value="Reg_prop"/>
</dbReference>